<dbReference type="OrthoDB" id="28755at2759"/>
<evidence type="ECO:0000313" key="1">
    <source>
        <dbReference type="EMBL" id="KAF2428634.1"/>
    </source>
</evidence>
<protein>
    <submittedName>
        <fullName evidence="1">Uncharacterized protein</fullName>
    </submittedName>
</protein>
<gene>
    <name evidence="1" type="ORF">EJ08DRAFT_558782</name>
</gene>
<organism evidence="1 2">
    <name type="scientific">Tothia fuscella</name>
    <dbReference type="NCBI Taxonomy" id="1048955"/>
    <lineage>
        <taxon>Eukaryota</taxon>
        <taxon>Fungi</taxon>
        <taxon>Dikarya</taxon>
        <taxon>Ascomycota</taxon>
        <taxon>Pezizomycotina</taxon>
        <taxon>Dothideomycetes</taxon>
        <taxon>Pleosporomycetidae</taxon>
        <taxon>Venturiales</taxon>
        <taxon>Cylindrosympodiaceae</taxon>
        <taxon>Tothia</taxon>
    </lineage>
</organism>
<dbReference type="AlphaFoldDB" id="A0A9P4NMQ9"/>
<dbReference type="Pfam" id="PF11913">
    <property type="entry name" value="DUF3431"/>
    <property type="match status" value="1"/>
</dbReference>
<accession>A0A9P4NMQ9</accession>
<keyword evidence="2" id="KW-1185">Reference proteome</keyword>
<dbReference type="EMBL" id="MU007054">
    <property type="protein sequence ID" value="KAF2428634.1"/>
    <property type="molecule type" value="Genomic_DNA"/>
</dbReference>
<dbReference type="PANTHER" id="PTHR37490:SF1">
    <property type="entry name" value="GLYCOSYLTRANSFERASE 2-LIKE DOMAIN-CONTAINING PROTEIN"/>
    <property type="match status" value="1"/>
</dbReference>
<name>A0A9P4NMQ9_9PEZI</name>
<reference evidence="1" key="1">
    <citation type="journal article" date="2020" name="Stud. Mycol.">
        <title>101 Dothideomycetes genomes: a test case for predicting lifestyles and emergence of pathogens.</title>
        <authorList>
            <person name="Haridas S."/>
            <person name="Albert R."/>
            <person name="Binder M."/>
            <person name="Bloem J."/>
            <person name="Labutti K."/>
            <person name="Salamov A."/>
            <person name="Andreopoulos B."/>
            <person name="Baker S."/>
            <person name="Barry K."/>
            <person name="Bills G."/>
            <person name="Bluhm B."/>
            <person name="Cannon C."/>
            <person name="Castanera R."/>
            <person name="Culley D."/>
            <person name="Daum C."/>
            <person name="Ezra D."/>
            <person name="Gonzalez J."/>
            <person name="Henrissat B."/>
            <person name="Kuo A."/>
            <person name="Liang C."/>
            <person name="Lipzen A."/>
            <person name="Lutzoni F."/>
            <person name="Magnuson J."/>
            <person name="Mondo S."/>
            <person name="Nolan M."/>
            <person name="Ohm R."/>
            <person name="Pangilinan J."/>
            <person name="Park H.-J."/>
            <person name="Ramirez L."/>
            <person name="Alfaro M."/>
            <person name="Sun H."/>
            <person name="Tritt A."/>
            <person name="Yoshinaga Y."/>
            <person name="Zwiers L.-H."/>
            <person name="Turgeon B."/>
            <person name="Goodwin S."/>
            <person name="Spatafora J."/>
            <person name="Crous P."/>
            <person name="Grigoriev I."/>
        </authorList>
    </citation>
    <scope>NUCLEOTIDE SEQUENCE</scope>
    <source>
        <strain evidence="1">CBS 130266</strain>
    </source>
</reference>
<dbReference type="PANTHER" id="PTHR37490">
    <property type="entry name" value="EXPRESSED PROTEIN"/>
    <property type="match status" value="1"/>
</dbReference>
<evidence type="ECO:0000313" key="2">
    <source>
        <dbReference type="Proteomes" id="UP000800235"/>
    </source>
</evidence>
<feature type="non-terminal residue" evidence="1">
    <location>
        <position position="240"/>
    </location>
</feature>
<proteinExistence type="predicted"/>
<dbReference type="Proteomes" id="UP000800235">
    <property type="component" value="Unassembled WGS sequence"/>
</dbReference>
<dbReference type="InterPro" id="IPR021838">
    <property type="entry name" value="DUF3431"/>
</dbReference>
<sequence length="240" mass="27664">SIPNKWTSRADQPTLDIVVSLYGEPLDQTERMFKELRALSSFRDLEVNFHVYTKDLSADIALLREKLATPHVTILHNVGREGGTYMAHIVRQYDDLARHTMFVQADMHDYEAARARIVDYFRPNTGVLPLGITESCDCIKCVDSWDESREFPRIEELYVGLNGKFCPGRLALSYLGQIIVSATRIRSRTHDTYAYLKQILEAGPSHFIHDDPRQDEFKDDESNPYFGHTIERSYMVLWGC</sequence>
<feature type="non-terminal residue" evidence="1">
    <location>
        <position position="1"/>
    </location>
</feature>
<comment type="caution">
    <text evidence="1">The sequence shown here is derived from an EMBL/GenBank/DDBJ whole genome shotgun (WGS) entry which is preliminary data.</text>
</comment>